<evidence type="ECO:0000256" key="1">
    <source>
        <dbReference type="RuleBase" id="RU003513"/>
    </source>
</evidence>
<sequence>MTRILTVVGARPQFIKAAVVSHQIAKNPGVSECLVHTGQHHDANMSDVFFEDLAIPPPAHHLGIAGLSHGAMTGRMLEGLEGIIKAEAPDWVLVYGDTNSTVAGALASAKLGVPVAHIEAGLRSFNRMMPEEINRVLTDHCSDLLFTPTDEGTANLLREGLPPERIVQAGDVMFDAALHFGKLAAERNLSAAARGLCSGDYVLATVHRQENTDDIRALKKILEGLSEVAMQLPVILPLHPRTRARISAEGLEPLTTKLTVLDPLGYLEMIALESGAAVIATDSGGVQKEAFFQRVPCVTLRTETEWTELVVAGWNRLAPMDTSEQIAATILNARGTRGADVAPYGDGASARKIIARLIDQ</sequence>
<protein>
    <submittedName>
        <fullName evidence="3">UDP-N-acetylglucosamine 2-epimerase (Non-hydrolyzing)</fullName>
        <ecNumber evidence="3">5.1.3.14</ecNumber>
    </submittedName>
</protein>
<feature type="domain" description="UDP-N-acetylglucosamine 2-epimerase" evidence="2">
    <location>
        <begin position="23"/>
        <end position="356"/>
    </location>
</feature>
<dbReference type="PANTHER" id="PTHR43174">
    <property type="entry name" value="UDP-N-ACETYLGLUCOSAMINE 2-EPIMERASE"/>
    <property type="match status" value="1"/>
</dbReference>
<accession>A0A6I4URA9</accession>
<dbReference type="NCBIfam" id="TIGR00236">
    <property type="entry name" value="wecB"/>
    <property type="match status" value="1"/>
</dbReference>
<dbReference type="Pfam" id="PF02350">
    <property type="entry name" value="Epimerase_2"/>
    <property type="match status" value="1"/>
</dbReference>
<comment type="caution">
    <text evidence="3">The sequence shown here is derived from an EMBL/GenBank/DDBJ whole genome shotgun (WGS) entry which is preliminary data.</text>
</comment>
<evidence type="ECO:0000313" key="4">
    <source>
        <dbReference type="Proteomes" id="UP000469159"/>
    </source>
</evidence>
<evidence type="ECO:0000313" key="3">
    <source>
        <dbReference type="EMBL" id="MXP40274.1"/>
    </source>
</evidence>
<keyword evidence="4" id="KW-1185">Reference proteome</keyword>
<dbReference type="AlphaFoldDB" id="A0A6I4URA9"/>
<proteinExistence type="inferred from homology"/>
<dbReference type="GO" id="GO:0008761">
    <property type="term" value="F:UDP-N-acetylglucosamine 2-epimerase activity"/>
    <property type="evidence" value="ECO:0007669"/>
    <property type="project" value="UniProtKB-EC"/>
</dbReference>
<dbReference type="Proteomes" id="UP000469159">
    <property type="component" value="Unassembled WGS sequence"/>
</dbReference>
<dbReference type="EMBL" id="WTYK01000001">
    <property type="protein sequence ID" value="MXP40274.1"/>
    <property type="molecule type" value="Genomic_DNA"/>
</dbReference>
<name>A0A6I4URA9_9SPHN</name>
<dbReference type="OrthoDB" id="9803238at2"/>
<dbReference type="EC" id="5.1.3.14" evidence="3"/>
<dbReference type="InterPro" id="IPR003331">
    <property type="entry name" value="UDP_GlcNAc_Epimerase_2_dom"/>
</dbReference>
<gene>
    <name evidence="3" type="ORF">GRI75_01275</name>
</gene>
<evidence type="ECO:0000259" key="2">
    <source>
        <dbReference type="Pfam" id="PF02350"/>
    </source>
</evidence>
<dbReference type="SUPFAM" id="SSF53756">
    <property type="entry name" value="UDP-Glycosyltransferase/glycogen phosphorylase"/>
    <property type="match status" value="1"/>
</dbReference>
<dbReference type="RefSeq" id="WP_160745121.1">
    <property type="nucleotide sequence ID" value="NZ_WTYK01000001.1"/>
</dbReference>
<reference evidence="3 4" key="1">
    <citation type="submission" date="2019-12" db="EMBL/GenBank/DDBJ databases">
        <title>Genomic-based taxomic classification of the family Erythrobacteraceae.</title>
        <authorList>
            <person name="Xu L."/>
        </authorList>
    </citation>
    <scope>NUCLEOTIDE SEQUENCE [LARGE SCALE GENOMIC DNA]</scope>
    <source>
        <strain evidence="3 4">MCCC 1K02066</strain>
    </source>
</reference>
<dbReference type="Gene3D" id="3.40.50.2000">
    <property type="entry name" value="Glycogen Phosphorylase B"/>
    <property type="match status" value="2"/>
</dbReference>
<dbReference type="InterPro" id="IPR029767">
    <property type="entry name" value="WecB-like"/>
</dbReference>
<organism evidence="3 4">
    <name type="scientific">Croceibacterium soli</name>
    <dbReference type="NCBI Taxonomy" id="1739690"/>
    <lineage>
        <taxon>Bacteria</taxon>
        <taxon>Pseudomonadati</taxon>
        <taxon>Pseudomonadota</taxon>
        <taxon>Alphaproteobacteria</taxon>
        <taxon>Sphingomonadales</taxon>
        <taxon>Erythrobacteraceae</taxon>
        <taxon>Croceibacterium</taxon>
    </lineage>
</organism>
<keyword evidence="1 3" id="KW-0413">Isomerase</keyword>
<dbReference type="PANTHER" id="PTHR43174:SF1">
    <property type="entry name" value="UDP-N-ACETYLGLUCOSAMINE 2-EPIMERASE"/>
    <property type="match status" value="1"/>
</dbReference>
<dbReference type="CDD" id="cd03786">
    <property type="entry name" value="GTB_UDP-GlcNAc_2-Epimerase"/>
    <property type="match status" value="1"/>
</dbReference>
<comment type="similarity">
    <text evidence="1">Belongs to the UDP-N-acetylglucosamine 2-epimerase family.</text>
</comment>